<sequence>MPNDFLSLDRLREQAREWEAEFSLWVAELGRYVKRAEARDRLGAYLRGLLGDIGRRNSWQLAEHQGDAHSWGSQHLIHRARWDEGRCTRRRASAGLPR</sequence>
<evidence type="ECO:0000313" key="2">
    <source>
        <dbReference type="Proteomes" id="UP000198693"/>
    </source>
</evidence>
<name>A0A1I7EW82_9GAMM</name>
<keyword evidence="2" id="KW-1185">Reference proteome</keyword>
<gene>
    <name evidence="1" type="ORF">SAMN04487955_10134</name>
</gene>
<dbReference type="OrthoDB" id="4954307at2"/>
<proteinExistence type="predicted"/>
<protein>
    <submittedName>
        <fullName evidence="1">Uncharacterized protein</fullName>
    </submittedName>
</protein>
<dbReference type="RefSeq" id="WP_089791713.1">
    <property type="nucleotide sequence ID" value="NZ_FPBP01000001.1"/>
</dbReference>
<organism evidence="1 2">
    <name type="scientific">Halomonas korlensis</name>
    <dbReference type="NCBI Taxonomy" id="463301"/>
    <lineage>
        <taxon>Bacteria</taxon>
        <taxon>Pseudomonadati</taxon>
        <taxon>Pseudomonadota</taxon>
        <taxon>Gammaproteobacteria</taxon>
        <taxon>Oceanospirillales</taxon>
        <taxon>Halomonadaceae</taxon>
        <taxon>Halomonas</taxon>
    </lineage>
</organism>
<dbReference type="AlphaFoldDB" id="A0A1I7EW82"/>
<dbReference type="EMBL" id="FPBP01000001">
    <property type="protein sequence ID" value="SFU28164.1"/>
    <property type="molecule type" value="Genomic_DNA"/>
</dbReference>
<evidence type="ECO:0000313" key="1">
    <source>
        <dbReference type="EMBL" id="SFU28164.1"/>
    </source>
</evidence>
<dbReference type="STRING" id="463301.SAMN04487955_10134"/>
<accession>A0A1I7EW82</accession>
<reference evidence="2" key="1">
    <citation type="submission" date="2016-10" db="EMBL/GenBank/DDBJ databases">
        <authorList>
            <person name="Varghese N."/>
            <person name="Submissions S."/>
        </authorList>
    </citation>
    <scope>NUCLEOTIDE SEQUENCE [LARGE SCALE GENOMIC DNA]</scope>
    <source>
        <strain evidence="2">CGMCC 1.6981</strain>
    </source>
</reference>
<dbReference type="Proteomes" id="UP000198693">
    <property type="component" value="Unassembled WGS sequence"/>
</dbReference>